<dbReference type="Proteomes" id="UP000695022">
    <property type="component" value="Unplaced"/>
</dbReference>
<sequence length="216" mass="23366">MSLLTLARAAARPITLCACNLVRPRRLSPALLASPRQPTGTASLRPCTSQFFDGGETDPLNRTSVTIMNTGAEYGLMIDTFSAAGFRLNNGISVIGPMAIFARSVLSWNVGDHTEITPDSLSLFTLLAPRLDILVIGVGDAGLQSRVDPAVLVCLRRARISYELLPTEQACSTFNFLNSEGRYVAGAFIPPSDVKLTADDIHDNVTRDRNIYQIPD</sequence>
<name>A0ABM1EEI0_PRICU</name>
<proteinExistence type="inferred from homology"/>
<dbReference type="PANTHER" id="PTHR21192">
    <property type="entry name" value="NUCLEAR PROTEIN E3-3"/>
    <property type="match status" value="1"/>
</dbReference>
<dbReference type="PANTHER" id="PTHR21192:SF2">
    <property type="entry name" value="NADH DEHYDROGENASE [UBIQUINONE] 1 ALPHA SUBCOMPLEX ASSEMBLY FACTOR 3"/>
    <property type="match status" value="1"/>
</dbReference>
<dbReference type="RefSeq" id="XP_014670601.1">
    <property type="nucleotide sequence ID" value="XM_014815115.1"/>
</dbReference>
<dbReference type="GeneID" id="106811478"/>
<gene>
    <name evidence="6" type="primary">LOC106811478</name>
</gene>
<dbReference type="Gene3D" id="3.40.1230.10">
    <property type="entry name" value="MTH938-like"/>
    <property type="match status" value="1"/>
</dbReference>
<evidence type="ECO:0000256" key="2">
    <source>
        <dbReference type="ARBA" id="ARBA00021776"/>
    </source>
</evidence>
<dbReference type="Pfam" id="PF04430">
    <property type="entry name" value="DUF498"/>
    <property type="match status" value="1"/>
</dbReference>
<dbReference type="InterPro" id="IPR007523">
    <property type="entry name" value="NDUFAF3/AAMDC"/>
</dbReference>
<evidence type="ECO:0000256" key="4">
    <source>
        <dbReference type="ARBA" id="ARBA00049984"/>
    </source>
</evidence>
<keyword evidence="3" id="KW-0496">Mitochondrion</keyword>
<organism evidence="5 6">
    <name type="scientific">Priapulus caudatus</name>
    <name type="common">Priapulid worm</name>
    <dbReference type="NCBI Taxonomy" id="37621"/>
    <lineage>
        <taxon>Eukaryota</taxon>
        <taxon>Metazoa</taxon>
        <taxon>Ecdysozoa</taxon>
        <taxon>Scalidophora</taxon>
        <taxon>Priapulida</taxon>
        <taxon>Priapulimorpha</taxon>
        <taxon>Priapulimorphida</taxon>
        <taxon>Priapulidae</taxon>
        <taxon>Priapulus</taxon>
    </lineage>
</organism>
<dbReference type="CDD" id="cd05125">
    <property type="entry name" value="Mth938_2P1-like"/>
    <property type="match status" value="1"/>
</dbReference>
<dbReference type="SUPFAM" id="SSF64076">
    <property type="entry name" value="MTH938-like"/>
    <property type="match status" value="1"/>
</dbReference>
<evidence type="ECO:0000313" key="5">
    <source>
        <dbReference type="Proteomes" id="UP000695022"/>
    </source>
</evidence>
<keyword evidence="5" id="KW-1185">Reference proteome</keyword>
<comment type="similarity">
    <text evidence="4">Belongs to the NDUFAF3 family.</text>
</comment>
<protein>
    <recommendedName>
        <fullName evidence="2">NADH dehydrogenase [ubiquinone] 1 alpha subcomplex assembly factor 3</fullName>
    </recommendedName>
</protein>
<evidence type="ECO:0000256" key="1">
    <source>
        <dbReference type="ARBA" id="ARBA00004173"/>
    </source>
</evidence>
<dbReference type="InterPro" id="IPR034095">
    <property type="entry name" value="NDUF3"/>
</dbReference>
<evidence type="ECO:0000256" key="3">
    <source>
        <dbReference type="ARBA" id="ARBA00023128"/>
    </source>
</evidence>
<reference evidence="6" key="1">
    <citation type="submission" date="2025-08" db="UniProtKB">
        <authorList>
            <consortium name="RefSeq"/>
        </authorList>
    </citation>
    <scope>IDENTIFICATION</scope>
</reference>
<accession>A0ABM1EEI0</accession>
<dbReference type="InterPro" id="IPR036748">
    <property type="entry name" value="MTH938-like_sf"/>
</dbReference>
<evidence type="ECO:0000313" key="6">
    <source>
        <dbReference type="RefSeq" id="XP_014670601.1"/>
    </source>
</evidence>
<comment type="subcellular location">
    <subcellularLocation>
        <location evidence="1">Mitochondrion</location>
    </subcellularLocation>
</comment>